<dbReference type="Gene3D" id="3.20.20.450">
    <property type="entry name" value="EAL domain"/>
    <property type="match status" value="1"/>
</dbReference>
<evidence type="ECO:0000313" key="3">
    <source>
        <dbReference type="Proteomes" id="UP000389128"/>
    </source>
</evidence>
<dbReference type="GO" id="GO:0071111">
    <property type="term" value="F:cyclic-guanylate-specific phosphodiesterase activity"/>
    <property type="evidence" value="ECO:0007669"/>
    <property type="project" value="InterPro"/>
</dbReference>
<dbReference type="CDD" id="cd01948">
    <property type="entry name" value="EAL"/>
    <property type="match status" value="1"/>
</dbReference>
<dbReference type="OrthoDB" id="9813903at2"/>
<dbReference type="InterPro" id="IPR035919">
    <property type="entry name" value="EAL_sf"/>
</dbReference>
<dbReference type="Proteomes" id="UP000389128">
    <property type="component" value="Unassembled WGS sequence"/>
</dbReference>
<dbReference type="InterPro" id="IPR001633">
    <property type="entry name" value="EAL_dom"/>
</dbReference>
<gene>
    <name evidence="2" type="ORF">ETQ85_18870</name>
</gene>
<comment type="caution">
    <text evidence="2">The sequence shown here is derived from an EMBL/GenBank/DDBJ whole genome shotgun (WGS) entry which is preliminary data.</text>
</comment>
<dbReference type="SMART" id="SM00052">
    <property type="entry name" value="EAL"/>
    <property type="match status" value="1"/>
</dbReference>
<name>A0A6C2CKA4_9RHOO</name>
<dbReference type="PROSITE" id="PS50883">
    <property type="entry name" value="EAL"/>
    <property type="match status" value="1"/>
</dbReference>
<dbReference type="InterPro" id="IPR050706">
    <property type="entry name" value="Cyclic-di-GMP_PDE-like"/>
</dbReference>
<accession>A0A6C2CKA4</accession>
<feature type="domain" description="EAL" evidence="1">
    <location>
        <begin position="25"/>
        <end position="274"/>
    </location>
</feature>
<dbReference type="PANTHER" id="PTHR33121">
    <property type="entry name" value="CYCLIC DI-GMP PHOSPHODIESTERASE PDEF"/>
    <property type="match status" value="1"/>
</dbReference>
<organism evidence="2 3">
    <name type="scientific">Zoogloea oleivorans</name>
    <dbReference type="NCBI Taxonomy" id="1552750"/>
    <lineage>
        <taxon>Bacteria</taxon>
        <taxon>Pseudomonadati</taxon>
        <taxon>Pseudomonadota</taxon>
        <taxon>Betaproteobacteria</taxon>
        <taxon>Rhodocyclales</taxon>
        <taxon>Zoogloeaceae</taxon>
        <taxon>Zoogloea</taxon>
    </lineage>
</organism>
<dbReference type="SUPFAM" id="SSF141868">
    <property type="entry name" value="EAL domain-like"/>
    <property type="match status" value="1"/>
</dbReference>
<dbReference type="PANTHER" id="PTHR33121:SF82">
    <property type="entry name" value="SIGNAL TRANSDUCTION PROTEIN CONTAINING A EAL DOMAIN"/>
    <property type="match status" value="1"/>
</dbReference>
<proteinExistence type="predicted"/>
<dbReference type="EMBL" id="SDKK01000020">
    <property type="protein sequence ID" value="TYC54467.1"/>
    <property type="molecule type" value="Genomic_DNA"/>
</dbReference>
<evidence type="ECO:0000313" key="2">
    <source>
        <dbReference type="EMBL" id="TYC54467.1"/>
    </source>
</evidence>
<sequence length="279" mass="31483">MPLADLVRYFNMRLRQTPVWSNEDGLEFENGRVCAHFKGRVFSTLFQPQVNRRDQIVCHEAFLHEIAPEGQGLPAQMIFRQVCDHELLQLDRLAHALHALNFVLQRGKHDGFLALNVSPHSLPAFQDDIIASIASNFGLSAEKIIFEFSDDGFAPVARLAGTIARYRAKGYQVAIDNFGRYSWDLERLRALAPDIVKLDQCLIGRAGHLNLARRVLLELSAEIRNVGMLVVSQCIENAQQLQVARESSANWFQGYLIARPNPVCQSFVCRKPCQARTNA</sequence>
<evidence type="ECO:0000259" key="1">
    <source>
        <dbReference type="PROSITE" id="PS50883"/>
    </source>
</evidence>
<reference evidence="2 3" key="1">
    <citation type="submission" date="2019-01" db="EMBL/GenBank/DDBJ databases">
        <title>Zoogloea oleivorans genome sequencing and assembly.</title>
        <authorList>
            <person name="Tancsics A."/>
            <person name="Farkas M."/>
            <person name="Kriszt B."/>
            <person name="Maroti G."/>
            <person name="Horvath B."/>
        </authorList>
    </citation>
    <scope>NUCLEOTIDE SEQUENCE [LARGE SCALE GENOMIC DNA]</scope>
    <source>
        <strain evidence="2 3">Buc</strain>
    </source>
</reference>
<dbReference type="Pfam" id="PF00563">
    <property type="entry name" value="EAL"/>
    <property type="match status" value="1"/>
</dbReference>
<protein>
    <submittedName>
        <fullName evidence="2">EAL domain-containing protein</fullName>
    </submittedName>
</protein>
<keyword evidence="3" id="KW-1185">Reference proteome</keyword>
<dbReference type="AlphaFoldDB" id="A0A6C2CKA4"/>